<proteinExistence type="predicted"/>
<comment type="caution">
    <text evidence="2">The sequence shown here is derived from an EMBL/GenBank/DDBJ whole genome shotgun (WGS) entry which is preliminary data.</text>
</comment>
<dbReference type="OrthoDB" id="8527650at2"/>
<sequence length="103" mass="11334">MDPHNLIRMANRIGDFFDAMPDRPEALEGIAGHIQKFWEPRMRNELLAFLQRHPDGVDGDTRLAPIVLQAVTQYRERLLPRVAAPASASTTPPAPAGTPAGQP</sequence>
<dbReference type="Pfam" id="PF11390">
    <property type="entry name" value="FdsD"/>
    <property type="match status" value="1"/>
</dbReference>
<name>A0A261RXY7_9BORD</name>
<protein>
    <submittedName>
        <fullName evidence="2">Formate dehydrogenase</fullName>
    </submittedName>
</protein>
<feature type="region of interest" description="Disordered" evidence="1">
    <location>
        <begin position="82"/>
        <end position="103"/>
    </location>
</feature>
<reference evidence="3" key="1">
    <citation type="submission" date="2017-05" db="EMBL/GenBank/DDBJ databases">
        <title>Complete and WGS of Bordetella genogroups.</title>
        <authorList>
            <person name="Spilker T."/>
            <person name="Lipuma J."/>
        </authorList>
    </citation>
    <scope>NUCLEOTIDE SEQUENCE [LARGE SCALE GENOMIC DNA]</scope>
    <source>
        <strain evidence="3">AU16122</strain>
    </source>
</reference>
<dbReference type="RefSeq" id="WP_094854194.1">
    <property type="nucleotide sequence ID" value="NZ_NEVM01000005.1"/>
</dbReference>
<organism evidence="2 3">
    <name type="scientific">Bordetella genomosp. 10</name>
    <dbReference type="NCBI Taxonomy" id="1416804"/>
    <lineage>
        <taxon>Bacteria</taxon>
        <taxon>Pseudomonadati</taxon>
        <taxon>Pseudomonadota</taxon>
        <taxon>Betaproteobacteria</taxon>
        <taxon>Burkholderiales</taxon>
        <taxon>Alcaligenaceae</taxon>
        <taxon>Bordetella</taxon>
    </lineage>
</organism>
<dbReference type="EMBL" id="NEVM01000005">
    <property type="protein sequence ID" value="OZI29751.1"/>
    <property type="molecule type" value="Genomic_DNA"/>
</dbReference>
<accession>A0A261RXY7</accession>
<evidence type="ECO:0000313" key="2">
    <source>
        <dbReference type="EMBL" id="OZI29751.1"/>
    </source>
</evidence>
<evidence type="ECO:0000313" key="3">
    <source>
        <dbReference type="Proteomes" id="UP000216020"/>
    </source>
</evidence>
<evidence type="ECO:0000256" key="1">
    <source>
        <dbReference type="SAM" id="MobiDB-lite"/>
    </source>
</evidence>
<dbReference type="InterPro" id="IPR021074">
    <property type="entry name" value="Formate_DH_dsu"/>
</dbReference>
<feature type="compositionally biased region" description="Pro residues" evidence="1">
    <location>
        <begin position="92"/>
        <end position="103"/>
    </location>
</feature>
<dbReference type="AlphaFoldDB" id="A0A261RXY7"/>
<dbReference type="Proteomes" id="UP000216020">
    <property type="component" value="Unassembled WGS sequence"/>
</dbReference>
<keyword evidence="3" id="KW-1185">Reference proteome</keyword>
<gene>
    <name evidence="2" type="ORF">CAL29_16615</name>
</gene>